<dbReference type="InterPro" id="IPR013121">
    <property type="entry name" value="Fe_red_NAD-bd_6"/>
</dbReference>
<evidence type="ECO:0000256" key="10">
    <source>
        <dbReference type="SAM" id="Phobius"/>
    </source>
</evidence>
<feature type="transmembrane region" description="Helical" evidence="10">
    <location>
        <begin position="504"/>
        <end position="525"/>
    </location>
</feature>
<evidence type="ECO:0000256" key="7">
    <source>
        <dbReference type="ARBA" id="ARBA00023002"/>
    </source>
</evidence>
<dbReference type="InterPro" id="IPR013112">
    <property type="entry name" value="FAD-bd_8"/>
</dbReference>
<dbReference type="InterPro" id="IPR011992">
    <property type="entry name" value="EF-hand-dom_pair"/>
</dbReference>
<comment type="subcellular location">
    <subcellularLocation>
        <location evidence="1">Membrane</location>
        <topology evidence="1">Multi-pass membrane protein</topology>
    </subcellularLocation>
</comment>
<evidence type="ECO:0000313" key="14">
    <source>
        <dbReference type="Proteomes" id="UP000053237"/>
    </source>
</evidence>
<reference evidence="13 14" key="1">
    <citation type="submission" date="2012-05" db="EMBL/GenBank/DDBJ databases">
        <title>Recombination and specialization in a pathogen metapopulation.</title>
        <authorList>
            <person name="Gardiner A."/>
            <person name="Kemen E."/>
            <person name="Schultz-Larsen T."/>
            <person name="MacLean D."/>
            <person name="Van Oosterhout C."/>
            <person name="Jones J.D.G."/>
        </authorList>
    </citation>
    <scope>NUCLEOTIDE SEQUENCE [LARGE SCALE GENOMIC DNA]</scope>
    <source>
        <strain evidence="13 14">Ac Nc2</strain>
    </source>
</reference>
<evidence type="ECO:0000313" key="13">
    <source>
        <dbReference type="EMBL" id="CCI40501.1"/>
    </source>
</evidence>
<feature type="compositionally biased region" description="Basic and acidic residues" evidence="9">
    <location>
        <begin position="383"/>
        <end position="397"/>
    </location>
</feature>
<dbReference type="InterPro" id="IPR039261">
    <property type="entry name" value="FNR_nucleotide-bd"/>
</dbReference>
<keyword evidence="8 10" id="KW-0472">Membrane</keyword>
<dbReference type="InterPro" id="IPR013130">
    <property type="entry name" value="Fe3_Rdtase_TM_dom"/>
</dbReference>
<evidence type="ECO:0000256" key="6">
    <source>
        <dbReference type="ARBA" id="ARBA00022989"/>
    </source>
</evidence>
<feature type="domain" description="FAD-binding FR-type" evidence="12">
    <location>
        <begin position="633"/>
        <end position="774"/>
    </location>
</feature>
<keyword evidence="5" id="KW-0521">NADP</keyword>
<evidence type="ECO:0000256" key="5">
    <source>
        <dbReference type="ARBA" id="ARBA00022857"/>
    </source>
</evidence>
<feature type="transmembrane region" description="Helical" evidence="10">
    <location>
        <begin position="459"/>
        <end position="483"/>
    </location>
</feature>
<gene>
    <name evidence="13" type="ORF">BN9_012850</name>
</gene>
<evidence type="ECO:0000256" key="8">
    <source>
        <dbReference type="ARBA" id="ARBA00023136"/>
    </source>
</evidence>
<feature type="compositionally biased region" description="Basic and acidic residues" evidence="9">
    <location>
        <begin position="79"/>
        <end position="90"/>
    </location>
</feature>
<dbReference type="SUPFAM" id="SSF47473">
    <property type="entry name" value="EF-hand"/>
    <property type="match status" value="1"/>
</dbReference>
<keyword evidence="14" id="KW-1185">Reference proteome</keyword>
<dbReference type="SUPFAM" id="SSF63380">
    <property type="entry name" value="Riboflavin synthase domain-like"/>
    <property type="match status" value="1"/>
</dbReference>
<sequence>MNALSPKMDNMSLSFAKTFSKCTYHPTHSDENNNVQPNALESKKEFIATTSRKIISISTSSIRLDKLLTVQPSQPFRGEQSKENLHREADAPESSNRSCYTTLRTPVKALKSNNFKYSDTVTTETHVSVIRNSLGLDIHNLSQLKEWLSHETVDTPQCEISERSPAFRDIMYNSSNRSVSSLEAAFNLEGLMVSRSPHGHRYFRNTLCSQIPRESMAVLLDAVRGSTLEHDHKLRFLFDALDVNNDNVLSREGIEAFLDANMVSHGVQYLGQLEIRQIADKFFTTTILPNAMTFKEFKAAFGSWVEKGVHNETTFSRLMEANPHDRDHMQNFQQQAINQSHSVPEQEQQSRLGLRTRSSCEGVRSQRGQLLDAKHPGNSSAKPEGKSDDHEGERGERSTISGLKKKTVHYRVRKWFRKYGPEMRFLTFYTGIMLLAFFIKFKMIPADPVVNHMARVAKGFAQIVMVNTMFVLFPICRNLITLIRQLRWVRRCIPVDQHISFHKLAGSVLLFAAAGHSVAWFIIIYQLRTCSDQMWRISRYSHLDYLRNEPLEDLAMRLPVWTGLLMILLAMIAIPMTHRRVRQGKFFNAFWFTHLLLIPFILLVLIHNLARWIAPPQAFAWICFPCALYFIEKRYRIANVFGGRTTILNVNIYRDTVALYIQKPRSFRKSRGFEPGMYLYLNIPTISRFEWHPFTISSAPDDETLSLHIHKVGDWTGALYEMMQNLKSQSQKHPSTPSGTKYDQDTHRMEINSDSLSPYPSVYIDGPVGAPTQAYYQYNELVFIGAGIGVTPFASILRTIVYQWEGYRCPNCNHVHFPKTFNIRKIYFYWMTREQESLSWFRETMNQLSALDTENRLEIHNYFSPIKRESVIAPLRFVQTFIHETEGEDIISGLETKQMTHFGRPNWPQELSRIAKQHHASKLNSVGSNDSEGTHEADIGVFFCGPRKLNGLLRDECLHYNQLHSKKTKVNFEYHSEIF</sequence>
<feature type="transmembrane region" description="Helical" evidence="10">
    <location>
        <begin position="554"/>
        <end position="574"/>
    </location>
</feature>
<evidence type="ECO:0000259" key="12">
    <source>
        <dbReference type="PROSITE" id="PS51384"/>
    </source>
</evidence>
<dbReference type="InterPro" id="IPR050369">
    <property type="entry name" value="RBOH/FRE"/>
</dbReference>
<accession>A0A024G1T1</accession>
<feature type="region of interest" description="Disordered" evidence="9">
    <location>
        <begin position="73"/>
        <end position="98"/>
    </location>
</feature>
<evidence type="ECO:0000256" key="1">
    <source>
        <dbReference type="ARBA" id="ARBA00004141"/>
    </source>
</evidence>
<dbReference type="Gene3D" id="2.40.30.10">
    <property type="entry name" value="Translation factors"/>
    <property type="match status" value="1"/>
</dbReference>
<dbReference type="InterPro" id="IPR017927">
    <property type="entry name" value="FAD-bd_FR_type"/>
</dbReference>
<dbReference type="SUPFAM" id="SSF52343">
    <property type="entry name" value="Ferredoxin reductase-like, C-terminal NADP-linked domain"/>
    <property type="match status" value="1"/>
</dbReference>
<evidence type="ECO:0000256" key="3">
    <source>
        <dbReference type="ARBA" id="ARBA00022692"/>
    </source>
</evidence>
<keyword evidence="6 10" id="KW-1133">Transmembrane helix</keyword>
<dbReference type="PROSITE" id="PS51384">
    <property type="entry name" value="FAD_FR"/>
    <property type="match status" value="1"/>
</dbReference>
<feature type="transmembrane region" description="Helical" evidence="10">
    <location>
        <begin position="586"/>
        <end position="606"/>
    </location>
</feature>
<dbReference type="AlphaFoldDB" id="A0A024G1T1"/>
<feature type="region of interest" description="Disordered" evidence="9">
    <location>
        <begin position="336"/>
        <end position="400"/>
    </location>
</feature>
<keyword evidence="4" id="KW-0274">FAD</keyword>
<dbReference type="SFLD" id="SFLDG01168">
    <property type="entry name" value="Ferric_reductase_subgroup_(FRE"/>
    <property type="match status" value="1"/>
</dbReference>
<dbReference type="Pfam" id="PF08022">
    <property type="entry name" value="FAD_binding_8"/>
    <property type="match status" value="1"/>
</dbReference>
<organism evidence="13 14">
    <name type="scientific">Albugo candida</name>
    <dbReference type="NCBI Taxonomy" id="65357"/>
    <lineage>
        <taxon>Eukaryota</taxon>
        <taxon>Sar</taxon>
        <taxon>Stramenopiles</taxon>
        <taxon>Oomycota</taxon>
        <taxon>Peronosporomycetes</taxon>
        <taxon>Albuginales</taxon>
        <taxon>Albuginaceae</taxon>
        <taxon>Albugo</taxon>
    </lineage>
</organism>
<dbReference type="InterPro" id="IPR000778">
    <property type="entry name" value="Cyt_b245_heavy_chain"/>
</dbReference>
<dbReference type="Proteomes" id="UP000053237">
    <property type="component" value="Unassembled WGS sequence"/>
</dbReference>
<dbReference type="OrthoDB" id="202327at2759"/>
<feature type="domain" description="EF-hand" evidence="11">
    <location>
        <begin position="229"/>
        <end position="264"/>
    </location>
</feature>
<dbReference type="Pfam" id="PF01794">
    <property type="entry name" value="Ferric_reduct"/>
    <property type="match status" value="1"/>
</dbReference>
<dbReference type="SFLD" id="SFLDS00052">
    <property type="entry name" value="Ferric_Reductase_Domain"/>
    <property type="match status" value="1"/>
</dbReference>
<dbReference type="EMBL" id="CAIX01000009">
    <property type="protein sequence ID" value="CCI40501.1"/>
    <property type="molecule type" value="Genomic_DNA"/>
</dbReference>
<evidence type="ECO:0000256" key="2">
    <source>
        <dbReference type="ARBA" id="ARBA00022630"/>
    </source>
</evidence>
<keyword evidence="2" id="KW-0285">Flavoprotein</keyword>
<dbReference type="GO" id="GO:0016491">
    <property type="term" value="F:oxidoreductase activity"/>
    <property type="evidence" value="ECO:0007669"/>
    <property type="project" value="UniProtKB-KW"/>
</dbReference>
<dbReference type="PRINTS" id="PR00466">
    <property type="entry name" value="GP91PHOX"/>
</dbReference>
<feature type="transmembrane region" description="Helical" evidence="10">
    <location>
        <begin position="423"/>
        <end position="439"/>
    </location>
</feature>
<dbReference type="InterPro" id="IPR017938">
    <property type="entry name" value="Riboflavin_synthase-like_b-brl"/>
</dbReference>
<evidence type="ECO:0000259" key="11">
    <source>
        <dbReference type="PROSITE" id="PS50222"/>
    </source>
</evidence>
<dbReference type="Gene3D" id="1.10.238.10">
    <property type="entry name" value="EF-hand"/>
    <property type="match status" value="1"/>
</dbReference>
<feature type="compositionally biased region" description="Polar residues" evidence="9">
    <location>
        <begin position="336"/>
        <end position="359"/>
    </location>
</feature>
<evidence type="ECO:0000256" key="9">
    <source>
        <dbReference type="SAM" id="MobiDB-lite"/>
    </source>
</evidence>
<dbReference type="CDD" id="cd06186">
    <property type="entry name" value="NOX_Duox_like_FAD_NADP"/>
    <property type="match status" value="1"/>
</dbReference>
<dbReference type="Pfam" id="PF08030">
    <property type="entry name" value="NAD_binding_6"/>
    <property type="match status" value="1"/>
</dbReference>
<keyword evidence="7" id="KW-0560">Oxidoreductase</keyword>
<dbReference type="InterPro" id="IPR002048">
    <property type="entry name" value="EF_hand_dom"/>
</dbReference>
<keyword evidence="3 10" id="KW-0812">Transmembrane</keyword>
<dbReference type="GO" id="GO:0005509">
    <property type="term" value="F:calcium ion binding"/>
    <property type="evidence" value="ECO:0007669"/>
    <property type="project" value="InterPro"/>
</dbReference>
<dbReference type="STRING" id="65357.A0A024G1T1"/>
<dbReference type="InParanoid" id="A0A024G1T1"/>
<protein>
    <submittedName>
        <fullName evidence="13">Uncharacterized protein</fullName>
    </submittedName>
</protein>
<comment type="caution">
    <text evidence="13">The sequence shown here is derived from an EMBL/GenBank/DDBJ whole genome shotgun (WGS) entry which is preliminary data.</text>
</comment>
<dbReference type="SFLD" id="SFLDG01169">
    <property type="entry name" value="NADPH_oxidase_subgroup_(NOX)"/>
    <property type="match status" value="1"/>
</dbReference>
<dbReference type="PANTHER" id="PTHR11972">
    <property type="entry name" value="NADPH OXIDASE"/>
    <property type="match status" value="1"/>
</dbReference>
<dbReference type="Gene3D" id="3.40.50.80">
    <property type="entry name" value="Nucleotide-binding domain of ferredoxin-NADP reductase (FNR) module"/>
    <property type="match status" value="1"/>
</dbReference>
<dbReference type="PROSITE" id="PS50222">
    <property type="entry name" value="EF_HAND_2"/>
    <property type="match status" value="1"/>
</dbReference>
<dbReference type="GO" id="GO:0005886">
    <property type="term" value="C:plasma membrane"/>
    <property type="evidence" value="ECO:0007669"/>
    <property type="project" value="TreeGrafter"/>
</dbReference>
<dbReference type="PANTHER" id="PTHR11972:SF153">
    <property type="entry name" value="SUPEROXIDE-GENERATING NADPH OXIDASE HEAVY CHAIN SUBUNIT A"/>
    <property type="match status" value="1"/>
</dbReference>
<name>A0A024G1T1_9STRA</name>
<proteinExistence type="predicted"/>
<evidence type="ECO:0000256" key="4">
    <source>
        <dbReference type="ARBA" id="ARBA00022827"/>
    </source>
</evidence>